<dbReference type="Proteomes" id="UP000663255">
    <property type="component" value="Plasmid p1"/>
</dbReference>
<organism evidence="1 2">
    <name type="scientific">Leptospira interrogans serovar Bataviae</name>
    <dbReference type="NCBI Taxonomy" id="312175"/>
    <lineage>
        <taxon>Bacteria</taxon>
        <taxon>Pseudomonadati</taxon>
        <taxon>Spirochaetota</taxon>
        <taxon>Spirochaetia</taxon>
        <taxon>Leptospirales</taxon>
        <taxon>Leptospiraceae</taxon>
        <taxon>Leptospira</taxon>
    </lineage>
</organism>
<dbReference type="EMBL" id="CP043895">
    <property type="protein sequence ID" value="QOI53042.1"/>
    <property type="molecule type" value="Genomic_DNA"/>
</dbReference>
<reference evidence="1" key="1">
    <citation type="submission" date="2019-09" db="EMBL/GenBank/DDBJ databases">
        <title>Comparative Genomics of Leptospira interrogans Reveals Genome Plasticity - A Common Adaptive Strategy for Survival in Various Hosts.</title>
        <authorList>
            <person name="Ramli S.R."/>
            <person name="Bunk B."/>
            <person name="Goris M."/>
            <person name="Bhuju S."/>
            <person name="Jarek M."/>
            <person name="Sproer C."/>
            <person name="Mustakim S."/>
            <person name="Strommenger B."/>
            <person name="Pessler F."/>
        </authorList>
    </citation>
    <scope>NUCLEOTIDE SEQUENCE</scope>
    <source>
        <strain evidence="1">1489</strain>
        <plasmid evidence="1">p1</plasmid>
    </source>
</reference>
<dbReference type="AlphaFoldDB" id="A0AAP9WSL2"/>
<gene>
    <name evidence="1" type="ORF">Lepto1489_22010</name>
</gene>
<keyword evidence="1" id="KW-0614">Plasmid</keyword>
<proteinExistence type="predicted"/>
<protein>
    <submittedName>
        <fullName evidence="1">Uncharacterized protein</fullName>
    </submittedName>
</protein>
<geneLocation type="plasmid" evidence="1 2">
    <name>p1</name>
</geneLocation>
<accession>A0AAP9WSL2</accession>
<evidence type="ECO:0000313" key="2">
    <source>
        <dbReference type="Proteomes" id="UP000663255"/>
    </source>
</evidence>
<name>A0AAP9WSL2_LEPIR</name>
<sequence length="97" mass="10986">MYFKVSLYSTLLIRSCFSETGLSAPVNKLKERNVNQNIIFSPNLLTPPPSLPHKSAALSFLRLGVYVSLLFSSDPILIFARLSICRPNLLKFLQDNW</sequence>
<evidence type="ECO:0000313" key="1">
    <source>
        <dbReference type="EMBL" id="QOI53042.1"/>
    </source>
</evidence>